<feature type="domain" description="Duffy-binding-like" evidence="3">
    <location>
        <begin position="560"/>
        <end position="701"/>
    </location>
</feature>
<feature type="non-terminal residue" evidence="7">
    <location>
        <position position="1808"/>
    </location>
</feature>
<dbReference type="Pfam" id="PF05424">
    <property type="entry name" value="Duffy_binding"/>
    <property type="match status" value="4"/>
</dbReference>
<accession>A0A0F6P936</accession>
<dbReference type="Pfam" id="PF03011">
    <property type="entry name" value="PFEMP"/>
    <property type="match status" value="1"/>
</dbReference>
<dbReference type="InterPro" id="IPR008602">
    <property type="entry name" value="Duffy-antigen-binding"/>
</dbReference>
<dbReference type="VEuPathDB" id="PlasmoDB:Pf7G8-2_000096100"/>
<dbReference type="VEuPathDB" id="PlasmoDB:PfML01_080038400"/>
<feature type="domain" description="Duffy-antigen binding" evidence="4">
    <location>
        <begin position="120"/>
        <end position="299"/>
    </location>
</feature>
<name>A0A0F6P936_PLAFA</name>
<feature type="compositionally biased region" description="Basic and acidic residues" evidence="2">
    <location>
        <begin position="1483"/>
        <end position="1498"/>
    </location>
</feature>
<feature type="domain" description="Duffy-antigen binding" evidence="4">
    <location>
        <begin position="1602"/>
        <end position="1786"/>
    </location>
</feature>
<organism evidence="7">
    <name type="scientific">Plasmodium falciparum</name>
    <name type="common">malaria parasite P. falciparum</name>
    <dbReference type="NCBI Taxonomy" id="5833"/>
    <lineage>
        <taxon>Eukaryota</taxon>
        <taxon>Sar</taxon>
        <taxon>Alveolata</taxon>
        <taxon>Apicomplexa</taxon>
        <taxon>Aconoidasida</taxon>
        <taxon>Haemosporida</taxon>
        <taxon>Plasmodiidae</taxon>
        <taxon>Plasmodium</taxon>
        <taxon>Plasmodium (Laverania)</taxon>
    </lineage>
</organism>
<dbReference type="EMBL" id="KJ856485">
    <property type="protein sequence ID" value="AJD77415.1"/>
    <property type="molecule type" value="Genomic_DNA"/>
</dbReference>
<dbReference type="VEuPathDB" id="PlasmoDB:PfSD01_080005400"/>
<evidence type="ECO:0000259" key="4">
    <source>
        <dbReference type="Pfam" id="PF05424"/>
    </source>
</evidence>
<dbReference type="Gene3D" id="1.20.1310.20">
    <property type="entry name" value="Duffy-antigen binding domain"/>
    <property type="match status" value="4"/>
</dbReference>
<evidence type="ECO:0000259" key="3">
    <source>
        <dbReference type="Pfam" id="PF03011"/>
    </source>
</evidence>
<feature type="coiled-coil region" evidence="1">
    <location>
        <begin position="989"/>
        <end position="1047"/>
    </location>
</feature>
<dbReference type="Gene3D" id="1.20.58.1930">
    <property type="match status" value="1"/>
</dbReference>
<dbReference type="VEuPathDB" id="PlasmoDB:PfGB4_110006800"/>
<dbReference type="InterPro" id="IPR054595">
    <property type="entry name" value="DBL_C"/>
</dbReference>
<dbReference type="InterPro" id="IPR042202">
    <property type="entry name" value="Duffy-ag-bd_sf"/>
</dbReference>
<feature type="domain" description="Duffy-antigen binding" evidence="4">
    <location>
        <begin position="1166"/>
        <end position="1363"/>
    </location>
</feature>
<dbReference type="VEuPathDB" id="PlasmoDB:PfNF135_090005100"/>
<dbReference type="Pfam" id="PF22672">
    <property type="entry name" value="DBL_C"/>
    <property type="match status" value="1"/>
</dbReference>
<dbReference type="VEuPathDB" id="PlasmoDB:PfKH02_030006200"/>
<reference evidence="7" key="1">
    <citation type="journal article" date="2015" name="Malar. J.">
        <title>Transcription of the var genes from a freshly-obtained field isolate of Plasmodium falciparum shows more variable switching patterns than long laboratory-adapted isolates.</title>
        <authorList>
            <person name="Ye R."/>
            <person name="Zhang D."/>
            <person name="Chen B."/>
            <person name="Zhu Y."/>
            <person name="Zhang Y."/>
            <person name="Wang S."/>
            <person name="Pan W."/>
        </authorList>
    </citation>
    <scope>NUCLEOTIDE SEQUENCE</scope>
    <source>
        <strain evidence="7">FCYN0906-5H</strain>
    </source>
</reference>
<dbReference type="InterPro" id="IPR029210">
    <property type="entry name" value="PfEMP1_NTS"/>
</dbReference>
<dbReference type="VEuPathDB" id="PlasmoDB:PfGA01_040005800"/>
<dbReference type="VEuPathDB" id="PlasmoDB:PfTG01_140005400"/>
<dbReference type="GO" id="GO:0016020">
    <property type="term" value="C:membrane"/>
    <property type="evidence" value="ECO:0007669"/>
    <property type="project" value="InterPro"/>
</dbReference>
<feature type="region of interest" description="Disordered" evidence="2">
    <location>
        <begin position="719"/>
        <end position="740"/>
    </location>
</feature>
<protein>
    <submittedName>
        <fullName evidence="7">Erythrocyte membrane protein 1</fullName>
    </submittedName>
</protein>
<dbReference type="VEuPathDB" id="PlasmoDB:PfGN01_130005700"/>
<dbReference type="Gene3D" id="1.20.58.830">
    <property type="match status" value="4"/>
</dbReference>
<keyword evidence="1" id="KW-0175">Coiled coil</keyword>
<evidence type="ECO:0000259" key="6">
    <source>
        <dbReference type="Pfam" id="PF22672"/>
    </source>
</evidence>
<evidence type="ECO:0000313" key="7">
    <source>
        <dbReference type="EMBL" id="AJD77415.1"/>
    </source>
</evidence>
<proteinExistence type="predicted"/>
<dbReference type="InterPro" id="IPR004258">
    <property type="entry name" value="DBL"/>
</dbReference>
<feature type="domain" description="Duffy-antigen binding" evidence="4">
    <location>
        <begin position="794"/>
        <end position="1056"/>
    </location>
</feature>
<dbReference type="VEuPathDB" id="PlasmoDB:PfNF166_040009100"/>
<sequence length="1808" mass="213426">MAPKIKRTSYYELTARDFLENIGREIKSKRKNYSIHSDKLKGNISSARFSDGLFRRWRTVNKGPPDSCGINHLFHTNINNGTNEGRNPCDGRKKERFGEDEGFECGSRIRDYNKKDSGTACVPPRRRHICDKNLEFLNNENTENTDDLLGNVLVTAKYEGDCIVDHLPDNEKSNMCTIFARTFADIGDIVRGRDMFKPNNVDAVQEGLKVVFKKIYNRLTPHAKNDYTGDHPNYYKLREDWWNVNRDQVWRALTCVAGEGNTYFIQLDDSKRLFWDRKCGHSNEGAPPTNLDYVPQFLRWYDEWAEDFCRINKIKMDKVKGECGGENENKYCSVDGDDCKEDIQKNKNVITDLSCRNCANACNEYKQWMEKQEKQFNKQKKKYMKQNENFKSIYDSEYYKNEKQFYENLKNSYSTVTSFLDLLNKSNQCENTYKADKTDFNSPEKTFSTLDYCKGCPIYGVNCETGKCIPVKEEEWKKKNGLNEKNEKDENPTYIDILVNERTKNSIENDLRKNCKKSGLFKDSSIQTYKCEYLNEIDQCKMGNKNAYVYADERITFKVLFKRWLKYFVQDYNKAKSKIDECTKNENLCIKDCNVNCECLEKWIEKRSNEWEKIKEHYKKHFGKGGQYFYNLTRRYLQYLNLESDIIKAAGNFKNLSELEDLGSCKGHKNCEHDLTNKKDAITVLLGLLKEKFKKCSKQHDYRTNQNCCDELSESAYDDEDEEEEGKKKKGAKGLGVTNEKKEQDDKNLFEVCQKMKTLITENNRKIIKNQRCNEKTDRKWDCTEKQISTNHTGACMPPRRQSLCIRPLRHLVEIGGDKNIDDYKNAFTECASIETHFAWAYYNSQNRDAEKELKVGKIPNDFLRIMYYTYGDYRDIFLGTDISSDIIIKTISNKVKTILQKQNKDGKENIENIQKKWWEEHKRTIWKGMLCGLTYDIQNEKQKVGIRKMLYNKYKYPCDLETFSKKPQFLRWFIEWADDYCRKYNVEYEKLQKACSEVDCKVKDKQKKKECKTACENFNKFVNIWKDQYRKQKQKYENEKADVKKHPEYNDYVNKEAYEYLKDKCLGRKCECIQKVSEVTNNKIENIPSGFDTPPKDYVNQCSCAPNESACDNDELPKGRSEHQMECEDLNNNGDSDRNTMHESKKKDLVGEHSRLQIVNFKPMYFPPRVKQLCLKNIEKLTDSVNESKFVKVLQKDAYNEAKQLYKYYEKDGKDFIYTTDTKETDKDIRKHTIENMKRSYADYADLIKGKTKYNLYNNYDNINRIIQHIVDFESSTYGNENKREKLWEKYRADVWNAMLCGYKEASKSVNVEQNACELPKTEETDQFIRWFTEWAENFCIYKKLQAEKMKQSCNFTDCKTASDDIKTKCHTLCKKYKNWIEEKQYQYKNQKKIYEHNYKAINNNNKDAHEFLKEQCKNRCDCISNNTSGDNKDNIFEEYPENSEKACKCPPVPGSSNKGSPFGDIFNIKNVIKKRPCPKNDSTDINRHSEENEYGTKSKNSTLSHMSCVEKAAYKMKEFDEKNIQDIYGKLKADGSKVKSDCNLVDKTIIQKDGFKEIDKEELKKNFPSNEYSCENENIKRFEIEQKWMCGNINRKHLNICLPPRRQHICIKRIKEMSRRDIISTDDLLKEVMEAAKDEGIDILKKLKTERSTQFYKICDAMKYSFADIGDIIRGKDMWDNNHNEDGLQVRLKNIFWNIYSKLESKEKKKYKNDLAYFYKLRSDWWNANRKVIWKAMTCVAPENAYIIKRRFDGGDIENLILPYAKCGRDTDPPVVDYIPQRLRWMSEWSEYFCNVLNKEIDEMNN</sequence>
<gene>
    <name evidence="7" type="primary">var59</name>
</gene>
<dbReference type="SUPFAM" id="SSF140924">
    <property type="entry name" value="Duffy binding domain-like"/>
    <property type="match status" value="5"/>
</dbReference>
<dbReference type="GO" id="GO:0046789">
    <property type="term" value="F:host cell surface receptor binding"/>
    <property type="evidence" value="ECO:0007669"/>
    <property type="project" value="InterPro"/>
</dbReference>
<evidence type="ECO:0000256" key="2">
    <source>
        <dbReference type="SAM" id="MobiDB-lite"/>
    </source>
</evidence>
<evidence type="ECO:0000259" key="5">
    <source>
        <dbReference type="Pfam" id="PF15447"/>
    </source>
</evidence>
<dbReference type="VEuPathDB" id="PlasmoDB:PfIT_120060300"/>
<dbReference type="FunFam" id="1.20.1310.20:FF:000003">
    <property type="entry name" value="Erythrocyte membrane protein 1, PfEMP1"/>
    <property type="match status" value="1"/>
</dbReference>
<dbReference type="VEuPathDB" id="PlasmoDB:PfSN01_050005400"/>
<feature type="region of interest" description="Disordered" evidence="2">
    <location>
        <begin position="1479"/>
        <end position="1500"/>
    </location>
</feature>
<evidence type="ECO:0000256" key="1">
    <source>
        <dbReference type="SAM" id="Coils"/>
    </source>
</evidence>
<feature type="domain" description="Duffy-binding-like" evidence="6">
    <location>
        <begin position="303"/>
        <end position="449"/>
    </location>
</feature>
<feature type="domain" description="Plasmodium falciparum erythrocyte membrane protein-1 N-terminal segment" evidence="5">
    <location>
        <begin position="14"/>
        <end position="48"/>
    </location>
</feature>
<dbReference type="VEuPathDB" id="PlasmoDB:PfSD01_100044400"/>
<dbReference type="Pfam" id="PF15447">
    <property type="entry name" value="NTS"/>
    <property type="match status" value="1"/>
</dbReference>